<dbReference type="InterPro" id="IPR007627">
    <property type="entry name" value="RNA_pol_sigma70_r2"/>
</dbReference>
<keyword evidence="8" id="KW-1185">Reference proteome</keyword>
<dbReference type="Proteomes" id="UP000644507">
    <property type="component" value="Unassembled WGS sequence"/>
</dbReference>
<dbReference type="Gene3D" id="1.10.10.10">
    <property type="entry name" value="Winged helix-like DNA-binding domain superfamily/Winged helix DNA-binding domain"/>
    <property type="match status" value="1"/>
</dbReference>
<accession>A0A918TNX4</accession>
<dbReference type="InterPro" id="IPR014331">
    <property type="entry name" value="RNA_pol_sigma70_ECF_RHOBA"/>
</dbReference>
<reference evidence="7" key="1">
    <citation type="journal article" date="2014" name="Int. J. Syst. Evol. Microbiol.">
        <title>Complete genome sequence of Corynebacterium casei LMG S-19264T (=DSM 44701T), isolated from a smear-ripened cheese.</title>
        <authorList>
            <consortium name="US DOE Joint Genome Institute (JGI-PGF)"/>
            <person name="Walter F."/>
            <person name="Albersmeier A."/>
            <person name="Kalinowski J."/>
            <person name="Ruckert C."/>
        </authorList>
    </citation>
    <scope>NUCLEOTIDE SEQUENCE</scope>
    <source>
        <strain evidence="7">KCTC 12988</strain>
    </source>
</reference>
<feature type="domain" description="RNA polymerase sigma-70 region 2" evidence="5">
    <location>
        <begin position="6"/>
        <end position="70"/>
    </location>
</feature>
<comment type="similarity">
    <text evidence="1">Belongs to the sigma-70 factor family. ECF subfamily.</text>
</comment>
<dbReference type="Pfam" id="PF04542">
    <property type="entry name" value="Sigma70_r2"/>
    <property type="match status" value="1"/>
</dbReference>
<dbReference type="AlphaFoldDB" id="A0A918TNX4"/>
<dbReference type="InterPro" id="IPR036388">
    <property type="entry name" value="WH-like_DNA-bd_sf"/>
</dbReference>
<evidence type="ECO:0000256" key="3">
    <source>
        <dbReference type="ARBA" id="ARBA00023082"/>
    </source>
</evidence>
<dbReference type="NCBIfam" id="TIGR02989">
    <property type="entry name" value="Sig-70_gvs1"/>
    <property type="match status" value="1"/>
</dbReference>
<dbReference type="Pfam" id="PF08281">
    <property type="entry name" value="Sigma70_r4_2"/>
    <property type="match status" value="1"/>
</dbReference>
<dbReference type="SUPFAM" id="SSF88659">
    <property type="entry name" value="Sigma3 and sigma4 domains of RNA polymerase sigma factors"/>
    <property type="match status" value="1"/>
</dbReference>
<dbReference type="PANTHER" id="PTHR43133:SF51">
    <property type="entry name" value="RNA POLYMERASE SIGMA FACTOR"/>
    <property type="match status" value="1"/>
</dbReference>
<dbReference type="GO" id="GO:0016987">
    <property type="term" value="F:sigma factor activity"/>
    <property type="evidence" value="ECO:0007669"/>
    <property type="project" value="UniProtKB-KW"/>
</dbReference>
<evidence type="ECO:0000259" key="5">
    <source>
        <dbReference type="Pfam" id="PF04542"/>
    </source>
</evidence>
<sequence length="167" mass="19480">MTLLTGNQSQLLGYIMASVANSNDSQDILQKTNIQLWRNHESYDSSRPFLPWALTLARFQILSFYRDRQRDRLIFDADVLESLQTVTEERIQSVPRRQEALRSCLVKLKDEQRTILSLYYAHRKSIEQISLSCNRSIDGVKSLLLRIRKNLKECIDTRMNTSPESQS</sequence>
<gene>
    <name evidence="7" type="ORF">GCM10007100_21290</name>
</gene>
<keyword evidence="2" id="KW-0805">Transcription regulation</keyword>
<dbReference type="EMBL" id="BMXI01000008">
    <property type="protein sequence ID" value="GHC54589.1"/>
    <property type="molecule type" value="Genomic_DNA"/>
</dbReference>
<dbReference type="PANTHER" id="PTHR43133">
    <property type="entry name" value="RNA POLYMERASE ECF-TYPE SIGMA FACTO"/>
    <property type="match status" value="1"/>
</dbReference>
<evidence type="ECO:0000313" key="8">
    <source>
        <dbReference type="Proteomes" id="UP000644507"/>
    </source>
</evidence>
<evidence type="ECO:0000256" key="2">
    <source>
        <dbReference type="ARBA" id="ARBA00023015"/>
    </source>
</evidence>
<proteinExistence type="inferred from homology"/>
<dbReference type="GO" id="GO:0000428">
    <property type="term" value="C:DNA-directed RNA polymerase complex"/>
    <property type="evidence" value="ECO:0007669"/>
    <property type="project" value="UniProtKB-KW"/>
</dbReference>
<dbReference type="InterPro" id="IPR013249">
    <property type="entry name" value="RNA_pol_sigma70_r4_t2"/>
</dbReference>
<dbReference type="GO" id="GO:0003677">
    <property type="term" value="F:DNA binding"/>
    <property type="evidence" value="ECO:0007669"/>
    <property type="project" value="InterPro"/>
</dbReference>
<dbReference type="RefSeq" id="WP_377047649.1">
    <property type="nucleotide sequence ID" value="NZ_JBHLZH010000086.1"/>
</dbReference>
<keyword evidence="4" id="KW-0804">Transcription</keyword>
<dbReference type="GO" id="GO:0006352">
    <property type="term" value="P:DNA-templated transcription initiation"/>
    <property type="evidence" value="ECO:0007669"/>
    <property type="project" value="InterPro"/>
</dbReference>
<dbReference type="SUPFAM" id="SSF88946">
    <property type="entry name" value="Sigma2 domain of RNA polymerase sigma factors"/>
    <property type="match status" value="1"/>
</dbReference>
<dbReference type="InterPro" id="IPR013324">
    <property type="entry name" value="RNA_pol_sigma_r3/r4-like"/>
</dbReference>
<evidence type="ECO:0000313" key="7">
    <source>
        <dbReference type="EMBL" id="GHC54589.1"/>
    </source>
</evidence>
<comment type="caution">
    <text evidence="7">The sequence shown here is derived from an EMBL/GenBank/DDBJ whole genome shotgun (WGS) entry which is preliminary data.</text>
</comment>
<reference evidence="7" key="2">
    <citation type="submission" date="2020-09" db="EMBL/GenBank/DDBJ databases">
        <authorList>
            <person name="Sun Q."/>
            <person name="Kim S."/>
        </authorList>
    </citation>
    <scope>NUCLEOTIDE SEQUENCE</scope>
    <source>
        <strain evidence="7">KCTC 12988</strain>
    </source>
</reference>
<dbReference type="InterPro" id="IPR039425">
    <property type="entry name" value="RNA_pol_sigma-70-like"/>
</dbReference>
<protein>
    <submittedName>
        <fullName evidence="7">DNA-directed RNA polymerase sigma-70 factor</fullName>
    </submittedName>
</protein>
<dbReference type="NCBIfam" id="TIGR02937">
    <property type="entry name" value="sigma70-ECF"/>
    <property type="match status" value="1"/>
</dbReference>
<feature type="domain" description="RNA polymerase sigma factor 70 region 4 type 2" evidence="6">
    <location>
        <begin position="99"/>
        <end position="151"/>
    </location>
</feature>
<dbReference type="Gene3D" id="1.10.1740.10">
    <property type="match status" value="1"/>
</dbReference>
<keyword evidence="7" id="KW-0240">DNA-directed RNA polymerase</keyword>
<evidence type="ECO:0000259" key="6">
    <source>
        <dbReference type="Pfam" id="PF08281"/>
    </source>
</evidence>
<keyword evidence="3" id="KW-0731">Sigma factor</keyword>
<name>A0A918TNX4_9BACT</name>
<organism evidence="7 8">
    <name type="scientific">Roseibacillus persicicus</name>
    <dbReference type="NCBI Taxonomy" id="454148"/>
    <lineage>
        <taxon>Bacteria</taxon>
        <taxon>Pseudomonadati</taxon>
        <taxon>Verrucomicrobiota</taxon>
        <taxon>Verrucomicrobiia</taxon>
        <taxon>Verrucomicrobiales</taxon>
        <taxon>Verrucomicrobiaceae</taxon>
        <taxon>Roseibacillus</taxon>
    </lineage>
</organism>
<dbReference type="InterPro" id="IPR013325">
    <property type="entry name" value="RNA_pol_sigma_r2"/>
</dbReference>
<dbReference type="InterPro" id="IPR014284">
    <property type="entry name" value="RNA_pol_sigma-70_dom"/>
</dbReference>
<evidence type="ECO:0000256" key="1">
    <source>
        <dbReference type="ARBA" id="ARBA00010641"/>
    </source>
</evidence>
<evidence type="ECO:0000256" key="4">
    <source>
        <dbReference type="ARBA" id="ARBA00023163"/>
    </source>
</evidence>